<organism evidence="1 2">
    <name type="scientific">Diphasiastrum complanatum</name>
    <name type="common">Issler's clubmoss</name>
    <name type="synonym">Lycopodium complanatum</name>
    <dbReference type="NCBI Taxonomy" id="34168"/>
    <lineage>
        <taxon>Eukaryota</taxon>
        <taxon>Viridiplantae</taxon>
        <taxon>Streptophyta</taxon>
        <taxon>Embryophyta</taxon>
        <taxon>Tracheophyta</taxon>
        <taxon>Lycopodiopsida</taxon>
        <taxon>Lycopodiales</taxon>
        <taxon>Lycopodiaceae</taxon>
        <taxon>Lycopodioideae</taxon>
        <taxon>Diphasiastrum</taxon>
    </lineage>
</organism>
<sequence length="617" mass="68511">MECRIEHEQGGSSVKSWIRGSLLGAGAFGKVNLALNVENGELFAVKSAECSVRADADYLAIQNEKQILQSLNSPSVISCFGSDWSVENGKSICNIFLEYMPGGSLADLMKKFGGRLNEQLIRAYTKGILQGLQYIHSQGVVHCDIKGKNILVGSSGVKLADFGSAKRVGEDGSSGDCLAVMKGTPLWMAPEVVRQEEQGTGSDIWSLGCTVVEMATGRAPWSSLSNLANHFVALYHIGCTDEVPDVPASLSAQGKDFLQKCFCRDPRQRWTGAQLLQHPFITEVLPLEAPKTPVSPNSVLESNQDRDWDSQTLSIDNFVPVLSLKKRPLFGIQVNKSNEADFRMFTPENRCEPDSESDPWGSSPFSPPAGKWIVVHSPKSCLPDSQFVDGFSNFVTQPLMDISRPQESVEVSDASNRDGRLSLLPEEIHATKSVDVEILLDLPFMGDVSELKGAEDSSTHKGYQSSSLDISVFHARTTCKKGKHIVRIKRRSPLQGKLLSLGCFCMIHFHIAGKREMYTSIHCHSWRNLPHYSGRRCKFKKPFYVSNTEILSINCTKRSLLLKLQYIERIYAWKICCLMNIVSAFHHWNNLYARNNLYAPCDMLLVITCILCHVGLL</sequence>
<accession>A0ACC2AF63</accession>
<name>A0ACC2AF63_DIPCM</name>
<comment type="caution">
    <text evidence="1">The sequence shown here is derived from an EMBL/GenBank/DDBJ whole genome shotgun (WGS) entry which is preliminary data.</text>
</comment>
<dbReference type="EMBL" id="CM055113">
    <property type="protein sequence ID" value="KAJ7516217.1"/>
    <property type="molecule type" value="Genomic_DNA"/>
</dbReference>
<protein>
    <submittedName>
        <fullName evidence="1">Uncharacterized protein</fullName>
    </submittedName>
</protein>
<keyword evidence="2" id="KW-1185">Reference proteome</keyword>
<reference evidence="2" key="1">
    <citation type="journal article" date="2024" name="Proc. Natl. Acad. Sci. U.S.A.">
        <title>Extraordinary preservation of gene collinearity over three hundred million years revealed in homosporous lycophytes.</title>
        <authorList>
            <person name="Li C."/>
            <person name="Wickell D."/>
            <person name="Kuo L.Y."/>
            <person name="Chen X."/>
            <person name="Nie B."/>
            <person name="Liao X."/>
            <person name="Peng D."/>
            <person name="Ji J."/>
            <person name="Jenkins J."/>
            <person name="Williams M."/>
            <person name="Shu S."/>
            <person name="Plott C."/>
            <person name="Barry K."/>
            <person name="Rajasekar S."/>
            <person name="Grimwood J."/>
            <person name="Han X."/>
            <person name="Sun S."/>
            <person name="Hou Z."/>
            <person name="He W."/>
            <person name="Dai G."/>
            <person name="Sun C."/>
            <person name="Schmutz J."/>
            <person name="Leebens-Mack J.H."/>
            <person name="Li F.W."/>
            <person name="Wang L."/>
        </authorList>
    </citation>
    <scope>NUCLEOTIDE SEQUENCE [LARGE SCALE GENOMIC DNA]</scope>
    <source>
        <strain evidence="2">cv. PW_Plant_1</strain>
    </source>
</reference>
<evidence type="ECO:0000313" key="2">
    <source>
        <dbReference type="Proteomes" id="UP001162992"/>
    </source>
</evidence>
<proteinExistence type="predicted"/>
<gene>
    <name evidence="1" type="ORF">O6H91_22G047700</name>
</gene>
<evidence type="ECO:0000313" key="1">
    <source>
        <dbReference type="EMBL" id="KAJ7516217.1"/>
    </source>
</evidence>
<dbReference type="Proteomes" id="UP001162992">
    <property type="component" value="Chromosome 22"/>
</dbReference>